<sequence>ISAIFLCTGRGWMCCPSSWKRFKKSCYYVSVDMMNWAESEQNCTGMGSHLVVINTTAEQVRAGLKEGPSSQRQNYYIGLTAQALGQWQWVDQTPYNESAVFWRRWEPSNVAAEMCVVIHTDPDIHNWNDVQCGNHYRICE</sequence>
<dbReference type="Gene3D" id="3.10.100.10">
    <property type="entry name" value="Mannose-Binding Protein A, subunit A"/>
    <property type="match status" value="1"/>
</dbReference>
<keyword evidence="1" id="KW-0430">Lectin</keyword>
<evidence type="ECO:0000256" key="1">
    <source>
        <dbReference type="ARBA" id="ARBA00022734"/>
    </source>
</evidence>
<dbReference type="InterPro" id="IPR050111">
    <property type="entry name" value="C-type_lectin/snaclec_domain"/>
</dbReference>
<reference evidence="3 4" key="1">
    <citation type="submission" date="2019-09" db="EMBL/GenBank/DDBJ databases">
        <title>Bird 10,000 Genomes (B10K) Project - Family phase.</title>
        <authorList>
            <person name="Zhang G."/>
        </authorList>
    </citation>
    <scope>NUCLEOTIDE SEQUENCE [LARGE SCALE GENOMIC DNA]</scope>
    <source>
        <strain evidence="3">B10K-CU-031-02</strain>
        <tissue evidence="3">Muscle</tissue>
    </source>
</reference>
<dbReference type="PROSITE" id="PS50041">
    <property type="entry name" value="C_TYPE_LECTIN_2"/>
    <property type="match status" value="1"/>
</dbReference>
<accession>A0A7L4JYY2</accession>
<evidence type="ECO:0000313" key="3">
    <source>
        <dbReference type="EMBL" id="NXY45749.1"/>
    </source>
</evidence>
<name>A0A7L4JYY2_9AVES</name>
<keyword evidence="4" id="KW-1185">Reference proteome</keyword>
<dbReference type="OrthoDB" id="6133475at2759"/>
<proteinExistence type="predicted"/>
<feature type="non-terminal residue" evidence="3">
    <location>
        <position position="1"/>
    </location>
</feature>
<organism evidence="3 4">
    <name type="scientific">Ceuthmochares aereus</name>
    <dbReference type="NCBI Taxonomy" id="1961834"/>
    <lineage>
        <taxon>Eukaryota</taxon>
        <taxon>Metazoa</taxon>
        <taxon>Chordata</taxon>
        <taxon>Craniata</taxon>
        <taxon>Vertebrata</taxon>
        <taxon>Euteleostomi</taxon>
        <taxon>Archelosauria</taxon>
        <taxon>Archosauria</taxon>
        <taxon>Dinosauria</taxon>
        <taxon>Saurischia</taxon>
        <taxon>Theropoda</taxon>
        <taxon>Coelurosauria</taxon>
        <taxon>Aves</taxon>
        <taxon>Neognathae</taxon>
        <taxon>Neoaves</taxon>
        <taxon>Otidimorphae</taxon>
        <taxon>Cuculiformes</taxon>
        <taxon>Cuculidae</taxon>
        <taxon>Ceuthmochares</taxon>
    </lineage>
</organism>
<gene>
    <name evidence="3" type="primary">Clec4d</name>
    <name evidence="3" type="ORF">CEUAER_R11519</name>
</gene>
<dbReference type="InterPro" id="IPR001304">
    <property type="entry name" value="C-type_lectin-like"/>
</dbReference>
<comment type="caution">
    <text evidence="3">The sequence shown here is derived from an EMBL/GenBank/DDBJ whole genome shotgun (WGS) entry which is preliminary data.</text>
</comment>
<dbReference type="GO" id="GO:0030246">
    <property type="term" value="F:carbohydrate binding"/>
    <property type="evidence" value="ECO:0007669"/>
    <property type="project" value="UniProtKB-KW"/>
</dbReference>
<dbReference type="CDD" id="cd03590">
    <property type="entry name" value="CLECT_DC-SIGN_like"/>
    <property type="match status" value="1"/>
</dbReference>
<dbReference type="PANTHER" id="PTHR22803">
    <property type="entry name" value="MANNOSE, PHOSPHOLIPASE, LECTIN RECEPTOR RELATED"/>
    <property type="match status" value="1"/>
</dbReference>
<dbReference type="EMBL" id="VWPQ01004019">
    <property type="protein sequence ID" value="NXY45749.1"/>
    <property type="molecule type" value="Genomic_DNA"/>
</dbReference>
<evidence type="ECO:0000259" key="2">
    <source>
        <dbReference type="PROSITE" id="PS50041"/>
    </source>
</evidence>
<protein>
    <submittedName>
        <fullName evidence="3">CLC4D protein</fullName>
    </submittedName>
</protein>
<dbReference type="InterPro" id="IPR016187">
    <property type="entry name" value="CTDL_fold"/>
</dbReference>
<dbReference type="AlphaFoldDB" id="A0A7L4JYY2"/>
<evidence type="ECO:0000313" key="4">
    <source>
        <dbReference type="Proteomes" id="UP000519239"/>
    </source>
</evidence>
<dbReference type="Proteomes" id="UP000519239">
    <property type="component" value="Unassembled WGS sequence"/>
</dbReference>
<feature type="domain" description="C-type lectin" evidence="2">
    <location>
        <begin position="22"/>
        <end position="132"/>
    </location>
</feature>
<dbReference type="InterPro" id="IPR016186">
    <property type="entry name" value="C-type_lectin-like/link_sf"/>
</dbReference>
<dbReference type="InterPro" id="IPR033989">
    <property type="entry name" value="CD209-like_CTLD"/>
</dbReference>
<dbReference type="SMART" id="SM00034">
    <property type="entry name" value="CLECT"/>
    <property type="match status" value="1"/>
</dbReference>
<feature type="non-terminal residue" evidence="3">
    <location>
        <position position="140"/>
    </location>
</feature>
<dbReference type="Pfam" id="PF00059">
    <property type="entry name" value="Lectin_C"/>
    <property type="match status" value="1"/>
</dbReference>
<dbReference type="SUPFAM" id="SSF56436">
    <property type="entry name" value="C-type lectin-like"/>
    <property type="match status" value="1"/>
</dbReference>